<proteinExistence type="predicted"/>
<accession>A0A510UNP3</accession>
<evidence type="ECO:0000313" key="2">
    <source>
        <dbReference type="EMBL" id="GEK16199.1"/>
    </source>
</evidence>
<dbReference type="Proteomes" id="UP000321787">
    <property type="component" value="Unassembled WGS sequence"/>
</dbReference>
<sequence>MPLDAFKKTVPLTSGSSAGYKPMNEFDFKDKRSEERQETTRERAARQRLERRAELTVTPEDEARWAENRERVLAERKSRYVPQLTPIEEAEVEIETEGVSLLETLGILEDVKFTLRRGYILLVGETHSKTHGRELCLEIMETGLVSCICLEFDSQLLSLDSDSIDELEEVINIIEMAENSPMGHHCLISMQQIKKKALECNVKIKLVDNQKYKGNKRQRFLARSIKTVLNRHNESGKGVLVLIGSDHLKDITERGRHSWQSLQYHLHSEFLPNYRMVQHNSGLVYIQV</sequence>
<name>A0A510UNP3_ALIFS</name>
<dbReference type="EMBL" id="BJTZ01000097">
    <property type="protein sequence ID" value="GEK16199.1"/>
    <property type="molecule type" value="Genomic_DNA"/>
</dbReference>
<evidence type="ECO:0000313" key="3">
    <source>
        <dbReference type="Proteomes" id="UP000321787"/>
    </source>
</evidence>
<feature type="compositionally biased region" description="Basic and acidic residues" evidence="1">
    <location>
        <begin position="24"/>
        <end position="52"/>
    </location>
</feature>
<organism evidence="2 3">
    <name type="scientific">Aliivibrio fischeri</name>
    <name type="common">Vibrio fischeri</name>
    <dbReference type="NCBI Taxonomy" id="668"/>
    <lineage>
        <taxon>Bacteria</taxon>
        <taxon>Pseudomonadati</taxon>
        <taxon>Pseudomonadota</taxon>
        <taxon>Gammaproteobacteria</taxon>
        <taxon>Vibrionales</taxon>
        <taxon>Vibrionaceae</taxon>
        <taxon>Aliivibrio</taxon>
    </lineage>
</organism>
<reference evidence="2 3" key="1">
    <citation type="submission" date="2019-07" db="EMBL/GenBank/DDBJ databases">
        <title>Whole genome shotgun sequence of Aliivibrio fischeri NBRC 101058.</title>
        <authorList>
            <person name="Hosoyama A."/>
            <person name="Uohara A."/>
            <person name="Ohji S."/>
            <person name="Ichikawa N."/>
        </authorList>
    </citation>
    <scope>NUCLEOTIDE SEQUENCE [LARGE SCALE GENOMIC DNA]</scope>
    <source>
        <strain evidence="2 3">NBRC 101058</strain>
    </source>
</reference>
<protein>
    <submittedName>
        <fullName evidence="2">Uncharacterized protein</fullName>
    </submittedName>
</protein>
<feature type="region of interest" description="Disordered" evidence="1">
    <location>
        <begin position="1"/>
        <end position="52"/>
    </location>
</feature>
<dbReference type="AlphaFoldDB" id="A0A510UNP3"/>
<gene>
    <name evidence="2" type="ORF">AFI02nite_42350</name>
</gene>
<evidence type="ECO:0000256" key="1">
    <source>
        <dbReference type="SAM" id="MobiDB-lite"/>
    </source>
</evidence>
<comment type="caution">
    <text evidence="2">The sequence shown here is derived from an EMBL/GenBank/DDBJ whole genome shotgun (WGS) entry which is preliminary data.</text>
</comment>